<dbReference type="EMBL" id="JBHLUE010000019">
    <property type="protein sequence ID" value="MFC0567041.1"/>
    <property type="molecule type" value="Genomic_DNA"/>
</dbReference>
<feature type="region of interest" description="Disordered" evidence="1">
    <location>
        <begin position="1"/>
        <end position="29"/>
    </location>
</feature>
<sequence length="82" mass="8757">MTDSNRANGPDRDDLETARRAAAAHTAASRDVEAFLRRVPEVPGPAELAEYATLIAREEELRAQRLDAADAAGLTAPSIESP</sequence>
<accession>A0ABV6P1Y0</accession>
<proteinExistence type="predicted"/>
<evidence type="ECO:0000256" key="1">
    <source>
        <dbReference type="SAM" id="MobiDB-lite"/>
    </source>
</evidence>
<keyword evidence="3" id="KW-1185">Reference proteome</keyword>
<dbReference type="Proteomes" id="UP001589894">
    <property type="component" value="Unassembled WGS sequence"/>
</dbReference>
<reference evidence="2 3" key="1">
    <citation type="submission" date="2024-09" db="EMBL/GenBank/DDBJ databases">
        <authorList>
            <person name="Sun Q."/>
            <person name="Mori K."/>
        </authorList>
    </citation>
    <scope>NUCLEOTIDE SEQUENCE [LARGE SCALE GENOMIC DNA]</scope>
    <source>
        <strain evidence="2 3">TBRC 2205</strain>
    </source>
</reference>
<dbReference type="RefSeq" id="WP_377342216.1">
    <property type="nucleotide sequence ID" value="NZ_JBHLUE010000019.1"/>
</dbReference>
<feature type="compositionally biased region" description="Basic and acidic residues" evidence="1">
    <location>
        <begin position="9"/>
        <end position="19"/>
    </location>
</feature>
<evidence type="ECO:0000313" key="2">
    <source>
        <dbReference type="EMBL" id="MFC0567041.1"/>
    </source>
</evidence>
<comment type="caution">
    <text evidence="2">The sequence shown here is derived from an EMBL/GenBank/DDBJ whole genome shotgun (WGS) entry which is preliminary data.</text>
</comment>
<name>A0ABV6P1Y0_9ACTN</name>
<evidence type="ECO:0000313" key="3">
    <source>
        <dbReference type="Proteomes" id="UP001589894"/>
    </source>
</evidence>
<protein>
    <submittedName>
        <fullName evidence="2">Uncharacterized protein</fullName>
    </submittedName>
</protein>
<gene>
    <name evidence="2" type="ORF">ACFFHU_23235</name>
</gene>
<organism evidence="2 3">
    <name type="scientific">Plantactinospora siamensis</name>
    <dbReference type="NCBI Taxonomy" id="555372"/>
    <lineage>
        <taxon>Bacteria</taxon>
        <taxon>Bacillati</taxon>
        <taxon>Actinomycetota</taxon>
        <taxon>Actinomycetes</taxon>
        <taxon>Micromonosporales</taxon>
        <taxon>Micromonosporaceae</taxon>
        <taxon>Plantactinospora</taxon>
    </lineage>
</organism>